<reference evidence="8" key="2">
    <citation type="journal article" date="2024" name="Plant">
        <title>Genomic evolution and insights into agronomic trait innovations of Sesamum species.</title>
        <authorList>
            <person name="Miao H."/>
            <person name="Wang L."/>
            <person name="Qu L."/>
            <person name="Liu H."/>
            <person name="Sun Y."/>
            <person name="Le M."/>
            <person name="Wang Q."/>
            <person name="Wei S."/>
            <person name="Zheng Y."/>
            <person name="Lin W."/>
            <person name="Duan Y."/>
            <person name="Cao H."/>
            <person name="Xiong S."/>
            <person name="Wang X."/>
            <person name="Wei L."/>
            <person name="Li C."/>
            <person name="Ma Q."/>
            <person name="Ju M."/>
            <person name="Zhao R."/>
            <person name="Li G."/>
            <person name="Mu C."/>
            <person name="Tian Q."/>
            <person name="Mei H."/>
            <person name="Zhang T."/>
            <person name="Gao T."/>
            <person name="Zhang H."/>
        </authorList>
    </citation>
    <scope>NUCLEOTIDE SEQUENCE</scope>
    <source>
        <strain evidence="8">G02</strain>
    </source>
</reference>
<gene>
    <name evidence="8" type="ORF">Sradi_2499200</name>
</gene>
<dbReference type="InterPro" id="IPR005123">
    <property type="entry name" value="Oxoglu/Fe-dep_dioxygenase_dom"/>
</dbReference>
<keyword evidence="5 6" id="KW-0408">Iron</keyword>
<dbReference type="PANTHER" id="PTHR10209:SF791">
    <property type="entry name" value="1-AMINOCYCLOPROPANE-1-CARBOXYLATE OXIDASE HOMOLOG 1"/>
    <property type="match status" value="1"/>
</dbReference>
<organism evidence="8">
    <name type="scientific">Sesamum radiatum</name>
    <name type="common">Black benniseed</name>
    <dbReference type="NCBI Taxonomy" id="300843"/>
    <lineage>
        <taxon>Eukaryota</taxon>
        <taxon>Viridiplantae</taxon>
        <taxon>Streptophyta</taxon>
        <taxon>Embryophyta</taxon>
        <taxon>Tracheophyta</taxon>
        <taxon>Spermatophyta</taxon>
        <taxon>Magnoliopsida</taxon>
        <taxon>eudicotyledons</taxon>
        <taxon>Gunneridae</taxon>
        <taxon>Pentapetalae</taxon>
        <taxon>asterids</taxon>
        <taxon>lamiids</taxon>
        <taxon>Lamiales</taxon>
        <taxon>Pedaliaceae</taxon>
        <taxon>Sesamum</taxon>
    </lineage>
</organism>
<evidence type="ECO:0000256" key="1">
    <source>
        <dbReference type="ARBA" id="ARBA00008056"/>
    </source>
</evidence>
<dbReference type="GO" id="GO:0002238">
    <property type="term" value="P:response to molecule of fungal origin"/>
    <property type="evidence" value="ECO:0007669"/>
    <property type="project" value="UniProtKB-ARBA"/>
</dbReference>
<dbReference type="PROSITE" id="PS51471">
    <property type="entry name" value="FE2OG_OXY"/>
    <property type="match status" value="1"/>
</dbReference>
<dbReference type="GO" id="GO:0016706">
    <property type="term" value="F:2-oxoglutarate-dependent dioxygenase activity"/>
    <property type="evidence" value="ECO:0007669"/>
    <property type="project" value="UniProtKB-ARBA"/>
</dbReference>
<dbReference type="Pfam" id="PF03171">
    <property type="entry name" value="2OG-FeII_Oxy"/>
    <property type="match status" value="1"/>
</dbReference>
<name>A0AAW2SKY3_SESRA</name>
<dbReference type="EMBL" id="JACGWJ010000010">
    <property type="protein sequence ID" value="KAL0392764.1"/>
    <property type="molecule type" value="Genomic_DNA"/>
</dbReference>
<dbReference type="GO" id="GO:0009805">
    <property type="term" value="P:coumarin biosynthetic process"/>
    <property type="evidence" value="ECO:0007669"/>
    <property type="project" value="UniProtKB-ARBA"/>
</dbReference>
<evidence type="ECO:0000256" key="3">
    <source>
        <dbReference type="ARBA" id="ARBA00022896"/>
    </source>
</evidence>
<dbReference type="InterPro" id="IPR044861">
    <property type="entry name" value="IPNS-like_FE2OG_OXY"/>
</dbReference>
<evidence type="ECO:0000313" key="8">
    <source>
        <dbReference type="EMBL" id="KAL0392764.1"/>
    </source>
</evidence>
<evidence type="ECO:0000256" key="2">
    <source>
        <dbReference type="ARBA" id="ARBA00022723"/>
    </source>
</evidence>
<dbReference type="PANTHER" id="PTHR10209">
    <property type="entry name" value="OXIDOREDUCTASE, 2OG-FE II OXYGENASE FAMILY PROTEIN"/>
    <property type="match status" value="1"/>
</dbReference>
<feature type="domain" description="Fe2OG dioxygenase" evidence="7">
    <location>
        <begin position="132"/>
        <end position="224"/>
    </location>
</feature>
<keyword evidence="3" id="KW-0847">Vitamin C</keyword>
<dbReference type="InterPro" id="IPR026992">
    <property type="entry name" value="DIOX_N"/>
</dbReference>
<dbReference type="SUPFAM" id="SSF51197">
    <property type="entry name" value="Clavaminate synthase-like"/>
    <property type="match status" value="1"/>
</dbReference>
<dbReference type="AlphaFoldDB" id="A0AAW2SKY3"/>
<dbReference type="Gene3D" id="2.60.120.330">
    <property type="entry name" value="B-lactam Antibiotic, Isopenicillin N Synthase, Chain"/>
    <property type="match status" value="1"/>
</dbReference>
<proteinExistence type="inferred from homology"/>
<protein>
    <submittedName>
        <fullName evidence="8">1-aminocyclopropane-1-carboxylate oxidase1</fullName>
    </submittedName>
</protein>
<comment type="similarity">
    <text evidence="1 6">Belongs to the iron/ascorbate-dependent oxidoreductase family.</text>
</comment>
<keyword evidence="4 6" id="KW-0560">Oxidoreductase</keyword>
<evidence type="ECO:0000259" key="7">
    <source>
        <dbReference type="PROSITE" id="PS51471"/>
    </source>
</evidence>
<dbReference type="GO" id="GO:0046872">
    <property type="term" value="F:metal ion binding"/>
    <property type="evidence" value="ECO:0007669"/>
    <property type="project" value="UniProtKB-KW"/>
</dbReference>
<dbReference type="GO" id="GO:0031418">
    <property type="term" value="F:L-ascorbic acid binding"/>
    <property type="evidence" value="ECO:0007669"/>
    <property type="project" value="UniProtKB-KW"/>
</dbReference>
<evidence type="ECO:0000256" key="6">
    <source>
        <dbReference type="RuleBase" id="RU003682"/>
    </source>
</evidence>
<comment type="caution">
    <text evidence="8">The sequence shown here is derived from an EMBL/GenBank/DDBJ whole genome shotgun (WGS) entry which is preliminary data.</text>
</comment>
<dbReference type="FunFam" id="2.60.120.330:FF:000005">
    <property type="entry name" value="1-aminocyclopropane-1-carboxylate oxidase homolog 1"/>
    <property type="match status" value="1"/>
</dbReference>
<dbReference type="Pfam" id="PF14226">
    <property type="entry name" value="DIOX_N"/>
    <property type="match status" value="1"/>
</dbReference>
<dbReference type="InterPro" id="IPR027443">
    <property type="entry name" value="IPNS-like_sf"/>
</dbReference>
<reference evidence="8" key="1">
    <citation type="submission" date="2020-06" db="EMBL/GenBank/DDBJ databases">
        <authorList>
            <person name="Li T."/>
            <person name="Hu X."/>
            <person name="Zhang T."/>
            <person name="Song X."/>
            <person name="Zhang H."/>
            <person name="Dai N."/>
            <person name="Sheng W."/>
            <person name="Hou X."/>
            <person name="Wei L."/>
        </authorList>
    </citation>
    <scope>NUCLEOTIDE SEQUENCE</scope>
    <source>
        <strain evidence="8">G02</strain>
        <tissue evidence="8">Leaf</tissue>
    </source>
</reference>
<sequence>MDRVREASETWGFFQIVNHGVPVSILEEMLDGIRRFNEQRTEIKKQFYTRDFGKKMGFHSNFDLFSSPAANWRDTMYCVIAPNPVEPEELPAVCREIMIEYSKQVMRLGRSLFKLMSESLGLSPDHLIEMECAGSLLLIGHYYPPCPEPDLTFGHTKHSDNDFITVLLQDNLGGLQVQHKNQWVDVPPIPGALVVNIGDLFQAKHRVLASNHGPRISVASFFGRDSGPSSKVYAPIKELLSEDDPPKYRPTTAKEYSEFFRAKGLDGTSALLYFRL</sequence>
<evidence type="ECO:0000256" key="4">
    <source>
        <dbReference type="ARBA" id="ARBA00023002"/>
    </source>
</evidence>
<accession>A0AAW2SKY3</accession>
<evidence type="ECO:0000256" key="5">
    <source>
        <dbReference type="ARBA" id="ARBA00023004"/>
    </source>
</evidence>
<keyword evidence="2 6" id="KW-0479">Metal-binding</keyword>